<dbReference type="Pfam" id="PF09423">
    <property type="entry name" value="PhoD"/>
    <property type="match status" value="1"/>
</dbReference>
<dbReference type="PANTHER" id="PTHR43606">
    <property type="entry name" value="PHOSPHATASE, PUTATIVE (AFU_ORTHOLOGUE AFUA_6G08710)-RELATED"/>
    <property type="match status" value="1"/>
</dbReference>
<dbReference type="InterPro" id="IPR006311">
    <property type="entry name" value="TAT_signal"/>
</dbReference>
<comment type="caution">
    <text evidence="3">The sequence shown here is derived from an EMBL/GenBank/DDBJ whole genome shotgun (WGS) entry which is preliminary data.</text>
</comment>
<feature type="signal peptide" evidence="1">
    <location>
        <begin position="1"/>
        <end position="31"/>
    </location>
</feature>
<evidence type="ECO:0000313" key="3">
    <source>
        <dbReference type="EMBL" id="REG88703.1"/>
    </source>
</evidence>
<feature type="chain" id="PRO_5017752825" evidence="1">
    <location>
        <begin position="32"/>
        <end position="489"/>
    </location>
</feature>
<dbReference type="PROSITE" id="PS51318">
    <property type="entry name" value="TAT"/>
    <property type="match status" value="1"/>
</dbReference>
<evidence type="ECO:0000259" key="2">
    <source>
        <dbReference type="Pfam" id="PF09423"/>
    </source>
</evidence>
<dbReference type="Gene3D" id="3.60.21.70">
    <property type="entry name" value="PhoD-like phosphatase"/>
    <property type="match status" value="1"/>
</dbReference>
<dbReference type="InterPro" id="IPR038607">
    <property type="entry name" value="PhoD-like_sf"/>
</dbReference>
<protein>
    <submittedName>
        <fullName evidence="3">Alkaline phosphatase D</fullName>
    </submittedName>
</protein>
<evidence type="ECO:0000256" key="1">
    <source>
        <dbReference type="SAM" id="SignalP"/>
    </source>
</evidence>
<dbReference type="InterPro" id="IPR052900">
    <property type="entry name" value="Phospholipid_Metab_Enz"/>
</dbReference>
<dbReference type="OrthoDB" id="9763616at2"/>
<dbReference type="PANTHER" id="PTHR43606:SF1">
    <property type="entry name" value="PHOD-LIKE PHOSPHATASE METALLOPHOSPHATASE DOMAIN-CONTAINING PROTEIN"/>
    <property type="match status" value="1"/>
</dbReference>
<dbReference type="RefSeq" id="WP_086540903.1">
    <property type="nucleotide sequence ID" value="NZ_MSSW01000013.1"/>
</dbReference>
<dbReference type="AlphaFoldDB" id="A0A3E0DXI4"/>
<accession>A0A3E0DXI4</accession>
<dbReference type="SUPFAM" id="SSF56300">
    <property type="entry name" value="Metallo-dependent phosphatases"/>
    <property type="match status" value="1"/>
</dbReference>
<name>A0A3E0DXI4_9BACT</name>
<keyword evidence="1" id="KW-0732">Signal</keyword>
<dbReference type="EMBL" id="QUNF01000008">
    <property type="protein sequence ID" value="REG88703.1"/>
    <property type="molecule type" value="Genomic_DNA"/>
</dbReference>
<dbReference type="InterPro" id="IPR018946">
    <property type="entry name" value="PhoD-like_MPP"/>
</dbReference>
<organism evidence="3 4">
    <name type="scientific">Algoriphagus antarcticus</name>
    <dbReference type="NCBI Taxonomy" id="238540"/>
    <lineage>
        <taxon>Bacteria</taxon>
        <taxon>Pseudomonadati</taxon>
        <taxon>Bacteroidota</taxon>
        <taxon>Cytophagia</taxon>
        <taxon>Cytophagales</taxon>
        <taxon>Cyclobacteriaceae</taxon>
        <taxon>Algoriphagus</taxon>
    </lineage>
</organism>
<feature type="domain" description="PhoD-like phosphatase metallophosphatase" evidence="2">
    <location>
        <begin position="187"/>
        <end position="436"/>
    </location>
</feature>
<gene>
    <name evidence="3" type="ORF">C8N25_108137</name>
</gene>
<keyword evidence="4" id="KW-1185">Reference proteome</keyword>
<proteinExistence type="predicted"/>
<sequence length="489" mass="56434">MKQKSRRSFFKKASISLASFSLSSLLPPVLATGLNQRVFKIEPEVYFTTGFKTAEVSSNSALLWTRICSQPKPNPIIHKREEKVFRHPIEFDENMPVEQMDGAVKGIGGLVRATLLNAGKNIKSEWYPALEENDFTVEIPFDELKPETAYQIIWEAKLINSENIFETRGFFQTAPDSNSRKPIQLVTSTCQYFWSYDNDTRGFDSYDSMSRLNPDFFVHTGDYIYYDKPGPLAKTIAKARHKWHAMDSWSSLKDFFKNTPIYMEKDDHDLLKDDVYPTSDAYGELTFNDGLKIWNENAPIRNKPYRTFRWGKDLQMWLVEGREYRSANKLEDSPQKTIWGSAQKEWFQETVKASDATFKILFSPTPVVGPDRDAKIDNHANKSFQNEGDWLRDYLSAQKDMYVVNGDRHWQYVSVDGKTGLMEFGSGPVSDAHAQGWDQEDLRTEHRFLRVNGGFMGINVFREGDKPVIIFTHYDTNGNSVHEERFPES</sequence>
<dbReference type="Proteomes" id="UP000256405">
    <property type="component" value="Unassembled WGS sequence"/>
</dbReference>
<dbReference type="InterPro" id="IPR029052">
    <property type="entry name" value="Metallo-depent_PP-like"/>
</dbReference>
<reference evidence="3 4" key="1">
    <citation type="submission" date="2018-08" db="EMBL/GenBank/DDBJ databases">
        <title>Genomic Encyclopedia of Archaeal and Bacterial Type Strains, Phase II (KMG-II): from individual species to whole genera.</title>
        <authorList>
            <person name="Goeker M."/>
        </authorList>
    </citation>
    <scope>NUCLEOTIDE SEQUENCE [LARGE SCALE GENOMIC DNA]</scope>
    <source>
        <strain evidence="3 4">DSM 15986</strain>
    </source>
</reference>
<evidence type="ECO:0000313" key="4">
    <source>
        <dbReference type="Proteomes" id="UP000256405"/>
    </source>
</evidence>